<gene>
    <name evidence="1" type="ORF">ACFQGD_16915</name>
</gene>
<evidence type="ECO:0000313" key="1">
    <source>
        <dbReference type="EMBL" id="MFC6868825.1"/>
    </source>
</evidence>
<name>A0ABW2C0J5_9PSEU</name>
<sequence length="48" mass="5482">MVSPINGTFDDLGHISVFVGTRDTLPLDSRKLHRLATREGIDIDYFEY</sequence>
<proteinExistence type="predicted"/>
<dbReference type="RefSeq" id="WP_345396797.1">
    <property type="nucleotide sequence ID" value="NZ_BAABLA010000026.1"/>
</dbReference>
<accession>A0ABW2C0J5</accession>
<keyword evidence="2" id="KW-1185">Reference proteome</keyword>
<comment type="caution">
    <text evidence="1">The sequence shown here is derived from an EMBL/GenBank/DDBJ whole genome shotgun (WGS) entry which is preliminary data.</text>
</comment>
<dbReference type="Proteomes" id="UP001596337">
    <property type="component" value="Unassembled WGS sequence"/>
</dbReference>
<protein>
    <submittedName>
        <fullName evidence="1">Uncharacterized protein</fullName>
    </submittedName>
</protein>
<dbReference type="EMBL" id="JBHSXX010000001">
    <property type="protein sequence ID" value="MFC6868825.1"/>
    <property type="molecule type" value="Genomic_DNA"/>
</dbReference>
<evidence type="ECO:0000313" key="2">
    <source>
        <dbReference type="Proteomes" id="UP001596337"/>
    </source>
</evidence>
<organism evidence="1 2">
    <name type="scientific">Haloechinothrix salitolerans</name>
    <dbReference type="NCBI Taxonomy" id="926830"/>
    <lineage>
        <taxon>Bacteria</taxon>
        <taxon>Bacillati</taxon>
        <taxon>Actinomycetota</taxon>
        <taxon>Actinomycetes</taxon>
        <taxon>Pseudonocardiales</taxon>
        <taxon>Pseudonocardiaceae</taxon>
        <taxon>Haloechinothrix</taxon>
    </lineage>
</organism>
<reference evidence="2" key="1">
    <citation type="journal article" date="2019" name="Int. J. Syst. Evol. Microbiol.">
        <title>The Global Catalogue of Microorganisms (GCM) 10K type strain sequencing project: providing services to taxonomists for standard genome sequencing and annotation.</title>
        <authorList>
            <consortium name="The Broad Institute Genomics Platform"/>
            <consortium name="The Broad Institute Genome Sequencing Center for Infectious Disease"/>
            <person name="Wu L."/>
            <person name="Ma J."/>
        </authorList>
    </citation>
    <scope>NUCLEOTIDE SEQUENCE [LARGE SCALE GENOMIC DNA]</scope>
    <source>
        <strain evidence="2">KCTC 32255</strain>
    </source>
</reference>